<dbReference type="InterPro" id="IPR038213">
    <property type="entry name" value="IFI6/IFI27-like_sf"/>
</dbReference>
<dbReference type="InterPro" id="IPR009311">
    <property type="entry name" value="IFI6/IFI27-like"/>
</dbReference>
<dbReference type="Gene3D" id="6.10.110.10">
    <property type="match status" value="1"/>
</dbReference>
<organism evidence="6 7">
    <name type="scientific">Amniculicola lignicola CBS 123094</name>
    <dbReference type="NCBI Taxonomy" id="1392246"/>
    <lineage>
        <taxon>Eukaryota</taxon>
        <taxon>Fungi</taxon>
        <taxon>Dikarya</taxon>
        <taxon>Ascomycota</taxon>
        <taxon>Pezizomycotina</taxon>
        <taxon>Dothideomycetes</taxon>
        <taxon>Pleosporomycetidae</taxon>
        <taxon>Pleosporales</taxon>
        <taxon>Amniculicolaceae</taxon>
        <taxon>Amniculicola</taxon>
    </lineage>
</organism>
<evidence type="ECO:0000256" key="5">
    <source>
        <dbReference type="ARBA" id="ARBA00023136"/>
    </source>
</evidence>
<evidence type="ECO:0000256" key="3">
    <source>
        <dbReference type="ARBA" id="ARBA00022692"/>
    </source>
</evidence>
<comment type="similarity">
    <text evidence="2">Belongs to the IFI6/IFI27 family.</text>
</comment>
<evidence type="ECO:0000313" key="7">
    <source>
        <dbReference type="Proteomes" id="UP000799779"/>
    </source>
</evidence>
<gene>
    <name evidence="6" type="ORF">P154DRAFT_525775</name>
</gene>
<sequence>MAALFKALTNCFTGPNYSYTHLSSSPNEKITPYTDEDKPRTAEDVASQLVHAIMTAQTHHSLHESLSSTVSTSGWKDKFAEKVAQVTLQMLQKALKEADKLAPVVKDAYEKACNAAAQMEGLAKEHPVYATVVAVGVLVVVAPAVLEVLGFGELGPTAGSFAARWMSLYEGEVPAGSLFSFFQRLGMVWRRGIKG</sequence>
<dbReference type="PANTHER" id="PTHR16932">
    <property type="entry name" value="INTERFERON ALPHA-INDUCIBLE PROTEIN 27"/>
    <property type="match status" value="1"/>
</dbReference>
<dbReference type="AlphaFoldDB" id="A0A6A5WAQ4"/>
<keyword evidence="4" id="KW-1133">Transmembrane helix</keyword>
<evidence type="ECO:0000256" key="2">
    <source>
        <dbReference type="ARBA" id="ARBA00007262"/>
    </source>
</evidence>
<accession>A0A6A5WAQ4</accession>
<keyword evidence="5" id="KW-0472">Membrane</keyword>
<reference evidence="6" key="1">
    <citation type="journal article" date="2020" name="Stud. Mycol.">
        <title>101 Dothideomycetes genomes: a test case for predicting lifestyles and emergence of pathogens.</title>
        <authorList>
            <person name="Haridas S."/>
            <person name="Albert R."/>
            <person name="Binder M."/>
            <person name="Bloem J."/>
            <person name="Labutti K."/>
            <person name="Salamov A."/>
            <person name="Andreopoulos B."/>
            <person name="Baker S."/>
            <person name="Barry K."/>
            <person name="Bills G."/>
            <person name="Bluhm B."/>
            <person name="Cannon C."/>
            <person name="Castanera R."/>
            <person name="Culley D."/>
            <person name="Daum C."/>
            <person name="Ezra D."/>
            <person name="Gonzalez J."/>
            <person name="Henrissat B."/>
            <person name="Kuo A."/>
            <person name="Liang C."/>
            <person name="Lipzen A."/>
            <person name="Lutzoni F."/>
            <person name="Magnuson J."/>
            <person name="Mondo S."/>
            <person name="Nolan M."/>
            <person name="Ohm R."/>
            <person name="Pangilinan J."/>
            <person name="Park H.-J."/>
            <person name="Ramirez L."/>
            <person name="Alfaro M."/>
            <person name="Sun H."/>
            <person name="Tritt A."/>
            <person name="Yoshinaga Y."/>
            <person name="Zwiers L.-H."/>
            <person name="Turgeon B."/>
            <person name="Goodwin S."/>
            <person name="Spatafora J."/>
            <person name="Crous P."/>
            <person name="Grigoriev I."/>
        </authorList>
    </citation>
    <scope>NUCLEOTIDE SEQUENCE</scope>
    <source>
        <strain evidence="6">CBS 123094</strain>
    </source>
</reference>
<proteinExistence type="inferred from homology"/>
<keyword evidence="7" id="KW-1185">Reference proteome</keyword>
<name>A0A6A5WAQ4_9PLEO</name>
<evidence type="ECO:0000256" key="4">
    <source>
        <dbReference type="ARBA" id="ARBA00022989"/>
    </source>
</evidence>
<protein>
    <submittedName>
        <fullName evidence="6">Uncharacterized protein</fullName>
    </submittedName>
</protein>
<keyword evidence="3" id="KW-0812">Transmembrane</keyword>
<evidence type="ECO:0000313" key="6">
    <source>
        <dbReference type="EMBL" id="KAF1996205.1"/>
    </source>
</evidence>
<evidence type="ECO:0000256" key="1">
    <source>
        <dbReference type="ARBA" id="ARBA00004141"/>
    </source>
</evidence>
<comment type="subcellular location">
    <subcellularLocation>
        <location evidence="1">Membrane</location>
        <topology evidence="1">Multi-pass membrane protein</topology>
    </subcellularLocation>
</comment>
<dbReference type="GO" id="GO:0016020">
    <property type="term" value="C:membrane"/>
    <property type="evidence" value="ECO:0007669"/>
    <property type="project" value="UniProtKB-SubCell"/>
</dbReference>
<dbReference type="Pfam" id="PF06140">
    <property type="entry name" value="Ifi-6-16"/>
    <property type="match status" value="1"/>
</dbReference>
<dbReference type="PANTHER" id="PTHR16932:SF18">
    <property type="entry name" value="INTERFERON, ALPHA-INDUCIBLE PROTEIN 27-LIKE 2"/>
    <property type="match status" value="1"/>
</dbReference>
<dbReference type="EMBL" id="ML977628">
    <property type="protein sequence ID" value="KAF1996205.1"/>
    <property type="molecule type" value="Genomic_DNA"/>
</dbReference>
<dbReference type="Proteomes" id="UP000799779">
    <property type="component" value="Unassembled WGS sequence"/>
</dbReference>
<dbReference type="OrthoDB" id="440424at2759"/>